<comment type="caution">
    <text evidence="2">The sequence shown here is derived from an EMBL/GenBank/DDBJ whole genome shotgun (WGS) entry which is preliminary data.</text>
</comment>
<reference evidence="2 3" key="1">
    <citation type="submission" date="2019-02" db="EMBL/GenBank/DDBJ databases">
        <title>Deep-cultivation of Planctomycetes and their phenomic and genomic characterization uncovers novel biology.</title>
        <authorList>
            <person name="Wiegand S."/>
            <person name="Jogler M."/>
            <person name="Boedeker C."/>
            <person name="Pinto D."/>
            <person name="Vollmers J."/>
            <person name="Rivas-Marin E."/>
            <person name="Kohn T."/>
            <person name="Peeters S.H."/>
            <person name="Heuer A."/>
            <person name="Rast P."/>
            <person name="Oberbeckmann S."/>
            <person name="Bunk B."/>
            <person name="Jeske O."/>
            <person name="Meyerdierks A."/>
            <person name="Storesund J.E."/>
            <person name="Kallscheuer N."/>
            <person name="Luecker S."/>
            <person name="Lage O.M."/>
            <person name="Pohl T."/>
            <person name="Merkel B.J."/>
            <person name="Hornburger P."/>
            <person name="Mueller R.-W."/>
            <person name="Bruemmer F."/>
            <person name="Labrenz M."/>
            <person name="Spormann A.M."/>
            <person name="Op Den Camp H."/>
            <person name="Overmann J."/>
            <person name="Amann R."/>
            <person name="Jetten M.S.M."/>
            <person name="Mascher T."/>
            <person name="Medema M.H."/>
            <person name="Devos D.P."/>
            <person name="Kaster A.-K."/>
            <person name="Ovreas L."/>
            <person name="Rohde M."/>
            <person name="Galperin M.Y."/>
            <person name="Jogler C."/>
        </authorList>
    </citation>
    <scope>NUCLEOTIDE SEQUENCE [LARGE SCALE GENOMIC DNA]</scope>
    <source>
        <strain evidence="2 3">Pla52o</strain>
    </source>
</reference>
<name>A0A5C6CFC7_9BACT</name>
<dbReference type="AlphaFoldDB" id="A0A5C6CFC7"/>
<keyword evidence="3" id="KW-1185">Reference proteome</keyword>
<dbReference type="EMBL" id="SJPT01000005">
    <property type="protein sequence ID" value="TWU22224.1"/>
    <property type="molecule type" value="Genomic_DNA"/>
</dbReference>
<protein>
    <submittedName>
        <fullName evidence="2">Uncharacterized protein</fullName>
    </submittedName>
</protein>
<gene>
    <name evidence="2" type="ORF">Pla52o_32800</name>
</gene>
<sequence>MDFNDIFTEPMSLVSHLTIAINFWIIPYWGVVLVKASDFNVEGIQ</sequence>
<organism evidence="2 3">
    <name type="scientific">Novipirellula galeiformis</name>
    <dbReference type="NCBI Taxonomy" id="2528004"/>
    <lineage>
        <taxon>Bacteria</taxon>
        <taxon>Pseudomonadati</taxon>
        <taxon>Planctomycetota</taxon>
        <taxon>Planctomycetia</taxon>
        <taxon>Pirellulales</taxon>
        <taxon>Pirellulaceae</taxon>
        <taxon>Novipirellula</taxon>
    </lineage>
</organism>
<evidence type="ECO:0000313" key="3">
    <source>
        <dbReference type="Proteomes" id="UP000316304"/>
    </source>
</evidence>
<dbReference type="Proteomes" id="UP000316304">
    <property type="component" value="Unassembled WGS sequence"/>
</dbReference>
<evidence type="ECO:0000313" key="2">
    <source>
        <dbReference type="EMBL" id="TWU22224.1"/>
    </source>
</evidence>
<proteinExistence type="predicted"/>
<evidence type="ECO:0000256" key="1">
    <source>
        <dbReference type="SAM" id="Phobius"/>
    </source>
</evidence>
<accession>A0A5C6CFC7</accession>
<keyword evidence="1" id="KW-0472">Membrane</keyword>
<feature type="transmembrane region" description="Helical" evidence="1">
    <location>
        <begin position="13"/>
        <end position="34"/>
    </location>
</feature>
<keyword evidence="1" id="KW-1133">Transmembrane helix</keyword>
<keyword evidence="1" id="KW-0812">Transmembrane</keyword>